<evidence type="ECO:0000256" key="2">
    <source>
        <dbReference type="SAM" id="SignalP"/>
    </source>
</evidence>
<feature type="transmembrane region" description="Helical" evidence="1">
    <location>
        <begin position="94"/>
        <end position="116"/>
    </location>
</feature>
<keyword evidence="2" id="KW-0732">Signal</keyword>
<proteinExistence type="predicted"/>
<keyword evidence="1" id="KW-0812">Transmembrane</keyword>
<keyword evidence="1" id="KW-1133">Transmembrane helix</keyword>
<dbReference type="Proteomes" id="UP000034175">
    <property type="component" value="Unassembled WGS sequence"/>
</dbReference>
<protein>
    <submittedName>
        <fullName evidence="3">Uncharacterized protein</fullName>
    </submittedName>
</protein>
<reference evidence="3 4" key="1">
    <citation type="journal article" date="2015" name="Nature">
        <title>rRNA introns, odd ribosomes, and small enigmatic genomes across a large radiation of phyla.</title>
        <authorList>
            <person name="Brown C.T."/>
            <person name="Hug L.A."/>
            <person name="Thomas B.C."/>
            <person name="Sharon I."/>
            <person name="Castelle C.J."/>
            <person name="Singh A."/>
            <person name="Wilkins M.J."/>
            <person name="Williams K.H."/>
            <person name="Banfield J.F."/>
        </authorList>
    </citation>
    <scope>NUCLEOTIDE SEQUENCE [LARGE SCALE GENOMIC DNA]</scope>
</reference>
<organism evidence="3 4">
    <name type="scientific">Candidatus Magasanikbacteria bacterium GW2011_GWA2_46_17</name>
    <dbReference type="NCBI Taxonomy" id="1619042"/>
    <lineage>
        <taxon>Bacteria</taxon>
        <taxon>Candidatus Magasanikiibacteriota</taxon>
    </lineage>
</organism>
<feature type="transmembrane region" description="Helical" evidence="1">
    <location>
        <begin position="55"/>
        <end position="82"/>
    </location>
</feature>
<keyword evidence="1" id="KW-0472">Membrane</keyword>
<name>A0A0G1S0R5_9BACT</name>
<dbReference type="InterPro" id="IPR043993">
    <property type="entry name" value="T4SS_pilin"/>
</dbReference>
<sequence length="130" mass="14257">MKKLFFFFTAFLVAVSGFAHAPAVYALQDKDPLGLNYGKYTGLGNEDVRFSTAKIINTALGILGTVAIVIIIYAGFVWMTSAGNEDQSKKAQKILFAAVIGLIVILSSFIITRFLLTQLYEATTNNVYFN</sequence>
<comment type="caution">
    <text evidence="3">The sequence shown here is derived from an EMBL/GenBank/DDBJ whole genome shotgun (WGS) entry which is preliminary data.</text>
</comment>
<evidence type="ECO:0000256" key="1">
    <source>
        <dbReference type="SAM" id="Phobius"/>
    </source>
</evidence>
<feature type="signal peptide" evidence="2">
    <location>
        <begin position="1"/>
        <end position="21"/>
    </location>
</feature>
<dbReference type="Pfam" id="PF18895">
    <property type="entry name" value="T4SS_pilin"/>
    <property type="match status" value="1"/>
</dbReference>
<evidence type="ECO:0000313" key="4">
    <source>
        <dbReference type="Proteomes" id="UP000034175"/>
    </source>
</evidence>
<dbReference type="EMBL" id="LCMA01000006">
    <property type="protein sequence ID" value="KKU26800.1"/>
    <property type="molecule type" value="Genomic_DNA"/>
</dbReference>
<accession>A0A0G1S0R5</accession>
<gene>
    <name evidence="3" type="ORF">UX39_C0006G0012</name>
</gene>
<evidence type="ECO:0000313" key="3">
    <source>
        <dbReference type="EMBL" id="KKU26800.1"/>
    </source>
</evidence>
<dbReference type="AlphaFoldDB" id="A0A0G1S0R5"/>
<feature type="chain" id="PRO_5002539595" evidence="2">
    <location>
        <begin position="22"/>
        <end position="130"/>
    </location>
</feature>